<proteinExistence type="predicted"/>
<dbReference type="AlphaFoldDB" id="A0A9W4WTD3"/>
<accession>A0A9W4WTD3</accession>
<keyword evidence="2" id="KW-1185">Reference proteome</keyword>
<organism evidence="1 2">
    <name type="scientific">Funneliformis geosporum</name>
    <dbReference type="NCBI Taxonomy" id="1117311"/>
    <lineage>
        <taxon>Eukaryota</taxon>
        <taxon>Fungi</taxon>
        <taxon>Fungi incertae sedis</taxon>
        <taxon>Mucoromycota</taxon>
        <taxon>Glomeromycotina</taxon>
        <taxon>Glomeromycetes</taxon>
        <taxon>Glomerales</taxon>
        <taxon>Glomeraceae</taxon>
        <taxon>Funneliformis</taxon>
    </lineage>
</organism>
<dbReference type="OrthoDB" id="2326117at2759"/>
<gene>
    <name evidence="1" type="ORF">FWILDA_LOCUS8120</name>
</gene>
<name>A0A9W4WTD3_9GLOM</name>
<dbReference type="EMBL" id="CAMKVN010001687">
    <property type="protein sequence ID" value="CAI2177503.1"/>
    <property type="molecule type" value="Genomic_DNA"/>
</dbReference>
<comment type="caution">
    <text evidence="1">The sequence shown here is derived from an EMBL/GenBank/DDBJ whole genome shotgun (WGS) entry which is preliminary data.</text>
</comment>
<evidence type="ECO:0000313" key="1">
    <source>
        <dbReference type="EMBL" id="CAI2177503.1"/>
    </source>
</evidence>
<evidence type="ECO:0000313" key="2">
    <source>
        <dbReference type="Proteomes" id="UP001153678"/>
    </source>
</evidence>
<dbReference type="Proteomes" id="UP001153678">
    <property type="component" value="Unassembled WGS sequence"/>
</dbReference>
<reference evidence="1" key="1">
    <citation type="submission" date="2022-08" db="EMBL/GenBank/DDBJ databases">
        <authorList>
            <person name="Kallberg Y."/>
            <person name="Tangrot J."/>
            <person name="Rosling A."/>
        </authorList>
    </citation>
    <scope>NUCLEOTIDE SEQUENCE</scope>
    <source>
        <strain evidence="1">Wild A</strain>
    </source>
</reference>
<protein>
    <submittedName>
        <fullName evidence="1">2285_t:CDS:1</fullName>
    </submittedName>
</protein>
<sequence length="206" mass="23973">MWDFYKKSSPALEVPNRLTSKSEIQLQGETSQKEVQKSSCISGEKGQHQELLFRNINLWQAGRNERRDEINVFQCPNREKIEGLQKLLGLVFRVVSSSNRFDSFGNNLSLVVDMIVNESDRFRIATSLDIEIQSNDLRKDDIRYYIMEIALCGFNHIIVIGKCYCNLLFLNCYECVFRWDSMTDVLLLIRNFKAVSEKPREVCEVV</sequence>